<protein>
    <recommendedName>
        <fullName evidence="2">Tuftelin interacting protein N-terminal domain-containing protein</fullName>
    </recommendedName>
</protein>
<reference evidence="3" key="2">
    <citation type="submission" date="2023-05" db="EMBL/GenBank/DDBJ databases">
        <authorList>
            <person name="Schelkunov M.I."/>
        </authorList>
    </citation>
    <scope>NUCLEOTIDE SEQUENCE</scope>
    <source>
        <strain evidence="3">Hsosn_3</strain>
        <tissue evidence="3">Leaf</tissue>
    </source>
</reference>
<comment type="caution">
    <text evidence="3">The sequence shown here is derived from an EMBL/GenBank/DDBJ whole genome shotgun (WGS) entry which is preliminary data.</text>
</comment>
<keyword evidence="4" id="KW-1185">Reference proteome</keyword>
<accession>A0AAD8GRA0</accession>
<proteinExistence type="predicted"/>
<sequence length="120" mass="13549">MGDALIQPTLSKPTLPNRHRNTLNQEMENYVCKEKRDQTKDDALYGVFASDDNGSDDNSSKKKKRKIDISRKADLCKPVSFVSNGGAVMPNQEIDKKYKEENNDQYDNRHAGLGLGFVEI</sequence>
<name>A0AAD8GRA0_9APIA</name>
<evidence type="ECO:0000313" key="4">
    <source>
        <dbReference type="Proteomes" id="UP001237642"/>
    </source>
</evidence>
<organism evidence="3 4">
    <name type="scientific">Heracleum sosnowskyi</name>
    <dbReference type="NCBI Taxonomy" id="360622"/>
    <lineage>
        <taxon>Eukaryota</taxon>
        <taxon>Viridiplantae</taxon>
        <taxon>Streptophyta</taxon>
        <taxon>Embryophyta</taxon>
        <taxon>Tracheophyta</taxon>
        <taxon>Spermatophyta</taxon>
        <taxon>Magnoliopsida</taxon>
        <taxon>eudicotyledons</taxon>
        <taxon>Gunneridae</taxon>
        <taxon>Pentapetalae</taxon>
        <taxon>asterids</taxon>
        <taxon>campanulids</taxon>
        <taxon>Apiales</taxon>
        <taxon>Apiaceae</taxon>
        <taxon>Apioideae</taxon>
        <taxon>apioid superclade</taxon>
        <taxon>Tordylieae</taxon>
        <taxon>Tordyliinae</taxon>
        <taxon>Heracleum</taxon>
    </lineage>
</organism>
<evidence type="ECO:0000259" key="2">
    <source>
        <dbReference type="Pfam" id="PF12457"/>
    </source>
</evidence>
<feature type="region of interest" description="Disordered" evidence="1">
    <location>
        <begin position="46"/>
        <end position="68"/>
    </location>
</feature>
<dbReference type="Proteomes" id="UP001237642">
    <property type="component" value="Unassembled WGS sequence"/>
</dbReference>
<feature type="region of interest" description="Disordered" evidence="1">
    <location>
        <begin position="1"/>
        <end position="23"/>
    </location>
</feature>
<gene>
    <name evidence="3" type="ORF">POM88_052755</name>
</gene>
<evidence type="ECO:0000313" key="3">
    <source>
        <dbReference type="EMBL" id="KAK1352917.1"/>
    </source>
</evidence>
<feature type="domain" description="Tuftelin interacting protein N-terminal" evidence="2">
    <location>
        <begin position="25"/>
        <end position="106"/>
    </location>
</feature>
<dbReference type="InterPro" id="IPR022159">
    <property type="entry name" value="STIP/TFIP11_N"/>
</dbReference>
<reference evidence="3" key="1">
    <citation type="submission" date="2023-02" db="EMBL/GenBank/DDBJ databases">
        <title>Genome of toxic invasive species Heracleum sosnowskyi carries increased number of genes despite the absence of recent whole-genome duplications.</title>
        <authorList>
            <person name="Schelkunov M."/>
            <person name="Shtratnikova V."/>
            <person name="Makarenko M."/>
            <person name="Klepikova A."/>
            <person name="Omelchenko D."/>
            <person name="Novikova G."/>
            <person name="Obukhova E."/>
            <person name="Bogdanov V."/>
            <person name="Penin A."/>
            <person name="Logacheva M."/>
        </authorList>
    </citation>
    <scope>NUCLEOTIDE SEQUENCE</scope>
    <source>
        <strain evidence="3">Hsosn_3</strain>
        <tissue evidence="3">Leaf</tissue>
    </source>
</reference>
<evidence type="ECO:0000256" key="1">
    <source>
        <dbReference type="SAM" id="MobiDB-lite"/>
    </source>
</evidence>
<dbReference type="Pfam" id="PF12457">
    <property type="entry name" value="TIP_N"/>
    <property type="match status" value="1"/>
</dbReference>
<dbReference type="AlphaFoldDB" id="A0AAD8GRA0"/>
<dbReference type="EMBL" id="JAUIZM010000014">
    <property type="protein sequence ID" value="KAK1352917.1"/>
    <property type="molecule type" value="Genomic_DNA"/>
</dbReference>